<dbReference type="GO" id="GO:0045944">
    <property type="term" value="P:positive regulation of transcription by RNA polymerase II"/>
    <property type="evidence" value="ECO:0007669"/>
    <property type="project" value="UniProtKB-ARBA"/>
</dbReference>
<name>A0AAN6MH86_9PEZI</name>
<evidence type="ECO:0000256" key="3">
    <source>
        <dbReference type="ARBA" id="ARBA00023015"/>
    </source>
</evidence>
<dbReference type="PANTHER" id="PTHR35041:SF4">
    <property type="entry name" value="MEDIATOR OF RNA POLYMERASE II TRANSCRIPTION SUBUNIT 1"/>
    <property type="match status" value="1"/>
</dbReference>
<evidence type="ECO:0000313" key="10">
    <source>
        <dbReference type="EMBL" id="KAK3900164.1"/>
    </source>
</evidence>
<organism evidence="10 11">
    <name type="scientific">Staphylotrichum tortipilum</name>
    <dbReference type="NCBI Taxonomy" id="2831512"/>
    <lineage>
        <taxon>Eukaryota</taxon>
        <taxon>Fungi</taxon>
        <taxon>Dikarya</taxon>
        <taxon>Ascomycota</taxon>
        <taxon>Pezizomycotina</taxon>
        <taxon>Sordariomycetes</taxon>
        <taxon>Sordariomycetidae</taxon>
        <taxon>Sordariales</taxon>
        <taxon>Chaetomiaceae</taxon>
        <taxon>Staphylotrichum</taxon>
    </lineage>
</organism>
<gene>
    <name evidence="10" type="ORF">C8A05DRAFT_36212</name>
</gene>
<dbReference type="PANTHER" id="PTHR35041">
    <property type="entry name" value="MEDIATOR OF RNA POLYMERASE II TRANSCRIPTION SUBUNIT 1"/>
    <property type="match status" value="1"/>
</dbReference>
<dbReference type="AlphaFoldDB" id="A0AAN6MH86"/>
<keyword evidence="4 7" id="KW-0010">Activator</keyword>
<evidence type="ECO:0000313" key="11">
    <source>
        <dbReference type="Proteomes" id="UP001303889"/>
    </source>
</evidence>
<evidence type="ECO:0000256" key="5">
    <source>
        <dbReference type="ARBA" id="ARBA00023163"/>
    </source>
</evidence>
<sequence length="693" mass="74505">MSTPTPGKLPLSQQGKTPSQHHGAAPTPAASTPFSVTQAAFSPLGPRSSPQQVKKSPVTMGNIGKPGPVNFESPSAAAAIGSLDLPAGLDVPGSQPIPNLGRASEDERARRLDAVIAILDRSKGLVSEAGLERLTKKLDLEFMWEKAIGADDKKTLIVAGSALELLVEFSHNLVQSVTLNFPDSAEIVNKHADSAAAILLNDLKLLPGQSPLTKSLGPFAANFEHLAVLDKLSINPGLNLYEAVAGIYESLCRLHACEMQKARETDPVAAAKGEPYLEHLVMSTKSGKPTMNARGCVGMKLDYWRRMRLQPPRDPAEAERAAEKEQTWGIIIGCAALREMGVNPVRISDKWIGPGVEKIPLPGELPSDVPIIDWLEPESTFVPTSDAAKNDLLQPDPSLLGPRLPDVVFHATFEPPVPIPSMLWDQIQQLGCTLEEAPTKGPATFDSLVLPYPAGKGPEDSDTRAVRINKVTKIPPLGSTKEMLKKHSIALYVKKPILSRTLTAMTFSHPQQIITILPYLRQYIFLARLLKKSLTEQQPTIPEPAAVTNGSTTIHKTVTTTQSDFTTFATPSSANTSPSLQSPTTTTTVTTTTTPSPDETPIQIDLTLTMLPLPRIRAIFPFAGRTANVSLAVAENGRVVVESQDVVGEWNAVAPATGGKGDGRRRSGEDVGRVLEVIGEVGGWVEFLRTRWA</sequence>
<dbReference type="InterPro" id="IPR019680">
    <property type="entry name" value="Mediator_Med1"/>
</dbReference>
<protein>
    <recommendedName>
        <fullName evidence="7">Mediator of RNA polymerase II transcription subunit 1</fullName>
    </recommendedName>
    <alternativeName>
        <fullName evidence="7">Mediator complex subunit 1</fullName>
    </alternativeName>
</protein>
<keyword evidence="6 7" id="KW-0539">Nucleus</keyword>
<reference evidence="10" key="1">
    <citation type="journal article" date="2023" name="Mol. Phylogenet. Evol.">
        <title>Genome-scale phylogeny and comparative genomics of the fungal order Sordariales.</title>
        <authorList>
            <person name="Hensen N."/>
            <person name="Bonometti L."/>
            <person name="Westerberg I."/>
            <person name="Brannstrom I.O."/>
            <person name="Guillou S."/>
            <person name="Cros-Aarteil S."/>
            <person name="Calhoun S."/>
            <person name="Haridas S."/>
            <person name="Kuo A."/>
            <person name="Mondo S."/>
            <person name="Pangilinan J."/>
            <person name="Riley R."/>
            <person name="LaButti K."/>
            <person name="Andreopoulos B."/>
            <person name="Lipzen A."/>
            <person name="Chen C."/>
            <person name="Yan M."/>
            <person name="Daum C."/>
            <person name="Ng V."/>
            <person name="Clum A."/>
            <person name="Steindorff A."/>
            <person name="Ohm R.A."/>
            <person name="Martin F."/>
            <person name="Silar P."/>
            <person name="Natvig D.O."/>
            <person name="Lalanne C."/>
            <person name="Gautier V."/>
            <person name="Ament-Velasquez S.L."/>
            <person name="Kruys A."/>
            <person name="Hutchinson M.I."/>
            <person name="Powell A.J."/>
            <person name="Barry K."/>
            <person name="Miller A.N."/>
            <person name="Grigoriev I.V."/>
            <person name="Debuchy R."/>
            <person name="Gladieux P."/>
            <person name="Hiltunen Thoren M."/>
            <person name="Johannesson H."/>
        </authorList>
    </citation>
    <scope>NUCLEOTIDE SEQUENCE</scope>
    <source>
        <strain evidence="10">CBS 103.79</strain>
    </source>
</reference>
<evidence type="ECO:0000259" key="9">
    <source>
        <dbReference type="Pfam" id="PF10744"/>
    </source>
</evidence>
<accession>A0AAN6MH86</accession>
<comment type="similarity">
    <text evidence="2 7">Belongs to the Mediator complex subunit 1 family.</text>
</comment>
<keyword evidence="5 7" id="KW-0804">Transcription</keyword>
<dbReference type="Pfam" id="PF10744">
    <property type="entry name" value="Med1"/>
    <property type="match status" value="1"/>
</dbReference>
<dbReference type="GO" id="GO:0003712">
    <property type="term" value="F:transcription coregulator activity"/>
    <property type="evidence" value="ECO:0007669"/>
    <property type="project" value="InterPro"/>
</dbReference>
<evidence type="ECO:0000256" key="8">
    <source>
        <dbReference type="SAM" id="MobiDB-lite"/>
    </source>
</evidence>
<evidence type="ECO:0000256" key="6">
    <source>
        <dbReference type="ARBA" id="ARBA00023242"/>
    </source>
</evidence>
<feature type="compositionally biased region" description="Polar residues" evidence="8">
    <location>
        <begin position="1"/>
        <end position="20"/>
    </location>
</feature>
<feature type="region of interest" description="Disordered" evidence="8">
    <location>
        <begin position="569"/>
        <end position="601"/>
    </location>
</feature>
<evidence type="ECO:0000256" key="1">
    <source>
        <dbReference type="ARBA" id="ARBA00004123"/>
    </source>
</evidence>
<dbReference type="EMBL" id="MU855700">
    <property type="protein sequence ID" value="KAK3900164.1"/>
    <property type="molecule type" value="Genomic_DNA"/>
</dbReference>
<evidence type="ECO:0000256" key="4">
    <source>
        <dbReference type="ARBA" id="ARBA00023159"/>
    </source>
</evidence>
<keyword evidence="3 7" id="KW-0805">Transcription regulation</keyword>
<dbReference type="GO" id="GO:0016592">
    <property type="term" value="C:mediator complex"/>
    <property type="evidence" value="ECO:0007669"/>
    <property type="project" value="InterPro"/>
</dbReference>
<reference evidence="10" key="2">
    <citation type="submission" date="2023-05" db="EMBL/GenBank/DDBJ databases">
        <authorList>
            <consortium name="Lawrence Berkeley National Laboratory"/>
            <person name="Steindorff A."/>
            <person name="Hensen N."/>
            <person name="Bonometti L."/>
            <person name="Westerberg I."/>
            <person name="Brannstrom I.O."/>
            <person name="Guillou S."/>
            <person name="Cros-Aarteil S."/>
            <person name="Calhoun S."/>
            <person name="Haridas S."/>
            <person name="Kuo A."/>
            <person name="Mondo S."/>
            <person name="Pangilinan J."/>
            <person name="Riley R."/>
            <person name="Labutti K."/>
            <person name="Andreopoulos B."/>
            <person name="Lipzen A."/>
            <person name="Chen C."/>
            <person name="Yanf M."/>
            <person name="Daum C."/>
            <person name="Ng V."/>
            <person name="Clum A."/>
            <person name="Ohm R."/>
            <person name="Martin F."/>
            <person name="Silar P."/>
            <person name="Natvig D."/>
            <person name="Lalanne C."/>
            <person name="Gautier V."/>
            <person name="Ament-Velasquez S.L."/>
            <person name="Kruys A."/>
            <person name="Hutchinson M.I."/>
            <person name="Powell A.J."/>
            <person name="Barry K."/>
            <person name="Miller A.N."/>
            <person name="Grigoriev I.V."/>
            <person name="Debuchy R."/>
            <person name="Gladieux P."/>
            <person name="Thoren M.H."/>
            <person name="Johannesson H."/>
        </authorList>
    </citation>
    <scope>NUCLEOTIDE SEQUENCE</scope>
    <source>
        <strain evidence="10">CBS 103.79</strain>
    </source>
</reference>
<feature type="region of interest" description="Disordered" evidence="8">
    <location>
        <begin position="1"/>
        <end position="70"/>
    </location>
</feature>
<evidence type="ECO:0000256" key="7">
    <source>
        <dbReference type="RuleBase" id="RU364059"/>
    </source>
</evidence>
<keyword evidence="11" id="KW-1185">Reference proteome</keyword>
<proteinExistence type="inferred from homology"/>
<comment type="subcellular location">
    <subcellularLocation>
        <location evidence="1 7">Nucleus</location>
    </subcellularLocation>
</comment>
<comment type="caution">
    <text evidence="10">The sequence shown here is derived from an EMBL/GenBank/DDBJ whole genome shotgun (WGS) entry which is preliminary data.</text>
</comment>
<dbReference type="Proteomes" id="UP001303889">
    <property type="component" value="Unassembled WGS sequence"/>
</dbReference>
<feature type="compositionally biased region" description="Low complexity" evidence="8">
    <location>
        <begin position="24"/>
        <end position="33"/>
    </location>
</feature>
<comment type="function">
    <text evidence="7">Component of the Mediator complex, a coactivator involved in the regulated transcription of nearly all RNA polymerase II-dependent genes. Mediator functions as a bridge to convey information from gene-specific regulatory proteins to the basal RNA polymerase II transcription machinery. Mediator is recruited to promoters by direct interactions with regulatory proteins and serves as a scaffold for the assembly of a functional preinitiation complex with RNA polymerase II and the general transcription factors.</text>
</comment>
<evidence type="ECO:0000256" key="2">
    <source>
        <dbReference type="ARBA" id="ARBA00006210"/>
    </source>
</evidence>
<feature type="domain" description="Mediator complex subunit Med1" evidence="9">
    <location>
        <begin position="114"/>
        <end position="533"/>
    </location>
</feature>